<dbReference type="AlphaFoldDB" id="A0ABD0QT78"/>
<accession>A0ABD0QT78</accession>
<dbReference type="Proteomes" id="UP001529510">
    <property type="component" value="Unassembled WGS sequence"/>
</dbReference>
<evidence type="ECO:0000313" key="2">
    <source>
        <dbReference type="Proteomes" id="UP001529510"/>
    </source>
</evidence>
<dbReference type="SUPFAM" id="SSF48452">
    <property type="entry name" value="TPR-like"/>
    <property type="match status" value="1"/>
</dbReference>
<name>A0ABD0QT78_CIRMR</name>
<gene>
    <name evidence="1" type="ORF">M9458_016491</name>
</gene>
<feature type="non-terminal residue" evidence="1">
    <location>
        <position position="113"/>
    </location>
</feature>
<dbReference type="InterPro" id="IPR011990">
    <property type="entry name" value="TPR-like_helical_dom_sf"/>
</dbReference>
<dbReference type="EMBL" id="JAMKFB020000007">
    <property type="protein sequence ID" value="KAL0189392.1"/>
    <property type="molecule type" value="Genomic_DNA"/>
</dbReference>
<proteinExistence type="predicted"/>
<sequence>MFLSQELVDDLYSFRDRYFETHSVEDAGRKQNDVAQEMAKTLKRLEEKEDLYKNSAQFLLLRGRCLNAAEECLSRAVKLEPGLVEGWNTLGEQYWKKGDLTAAKTCFTGAQQQ</sequence>
<organism evidence="1 2">
    <name type="scientific">Cirrhinus mrigala</name>
    <name type="common">Mrigala</name>
    <dbReference type="NCBI Taxonomy" id="683832"/>
    <lineage>
        <taxon>Eukaryota</taxon>
        <taxon>Metazoa</taxon>
        <taxon>Chordata</taxon>
        <taxon>Craniata</taxon>
        <taxon>Vertebrata</taxon>
        <taxon>Euteleostomi</taxon>
        <taxon>Actinopterygii</taxon>
        <taxon>Neopterygii</taxon>
        <taxon>Teleostei</taxon>
        <taxon>Ostariophysi</taxon>
        <taxon>Cypriniformes</taxon>
        <taxon>Cyprinidae</taxon>
        <taxon>Labeoninae</taxon>
        <taxon>Labeonini</taxon>
        <taxon>Cirrhinus</taxon>
    </lineage>
</organism>
<protein>
    <submittedName>
        <fullName evidence="1">Uncharacterized protein</fullName>
    </submittedName>
</protein>
<comment type="caution">
    <text evidence="1">The sequence shown here is derived from an EMBL/GenBank/DDBJ whole genome shotgun (WGS) entry which is preliminary data.</text>
</comment>
<evidence type="ECO:0000313" key="1">
    <source>
        <dbReference type="EMBL" id="KAL0189392.1"/>
    </source>
</evidence>
<reference evidence="1 2" key="1">
    <citation type="submission" date="2024-05" db="EMBL/GenBank/DDBJ databases">
        <title>Genome sequencing and assembly of Indian major carp, Cirrhinus mrigala (Hamilton, 1822).</title>
        <authorList>
            <person name="Mohindra V."/>
            <person name="Chowdhury L.M."/>
            <person name="Lal K."/>
            <person name="Jena J.K."/>
        </authorList>
    </citation>
    <scope>NUCLEOTIDE SEQUENCE [LARGE SCALE GENOMIC DNA]</scope>
    <source>
        <strain evidence="1">CM1030</strain>
        <tissue evidence="1">Blood</tissue>
    </source>
</reference>
<dbReference type="Gene3D" id="1.25.40.10">
    <property type="entry name" value="Tetratricopeptide repeat domain"/>
    <property type="match status" value="1"/>
</dbReference>
<keyword evidence="2" id="KW-1185">Reference proteome</keyword>